<proteinExistence type="predicted"/>
<accession>A0A1I1F4Q3</accession>
<dbReference type="EMBL" id="FOKW01000003">
    <property type="protein sequence ID" value="SFB92133.1"/>
    <property type="molecule type" value="Genomic_DNA"/>
</dbReference>
<keyword evidence="3" id="KW-1185">Reference proteome</keyword>
<evidence type="ECO:0000313" key="3">
    <source>
        <dbReference type="Proteomes" id="UP000199161"/>
    </source>
</evidence>
<name>A0A1I1F4Q3_NATHA</name>
<protein>
    <submittedName>
        <fullName evidence="2">Uncharacterized protein</fullName>
    </submittedName>
</protein>
<reference evidence="3" key="1">
    <citation type="submission" date="2016-10" db="EMBL/GenBank/DDBJ databases">
        <authorList>
            <person name="Varghese N."/>
            <person name="Submissions S."/>
        </authorList>
    </citation>
    <scope>NUCLEOTIDE SEQUENCE [LARGE SCALE GENOMIC DNA]</scope>
    <source>
        <strain evidence="3">DSM 13078</strain>
    </source>
</reference>
<dbReference type="AlphaFoldDB" id="A0A1I1F4Q3"/>
<gene>
    <name evidence="2" type="ORF">SAMN05444422_10344</name>
</gene>
<evidence type="ECO:0000313" key="2">
    <source>
        <dbReference type="EMBL" id="SFB92133.1"/>
    </source>
</evidence>
<sequence>MRIDDEMPVASESSMSDADPGADGWSERWDEAEPEGVPGDELDVVVSDLYLLYSPRHPNTRWIESDYAVELETWQ</sequence>
<organism evidence="2 3">
    <name type="scientific">Natronobacterium haloterrestre</name>
    <name type="common">Halobiforma haloterrestris</name>
    <dbReference type="NCBI Taxonomy" id="148448"/>
    <lineage>
        <taxon>Archaea</taxon>
        <taxon>Methanobacteriati</taxon>
        <taxon>Methanobacteriota</taxon>
        <taxon>Stenosarchaea group</taxon>
        <taxon>Halobacteria</taxon>
        <taxon>Halobacteriales</taxon>
        <taxon>Natrialbaceae</taxon>
        <taxon>Natronobacterium</taxon>
    </lineage>
</organism>
<dbReference type="Proteomes" id="UP000199161">
    <property type="component" value="Unassembled WGS sequence"/>
</dbReference>
<evidence type="ECO:0000256" key="1">
    <source>
        <dbReference type="SAM" id="MobiDB-lite"/>
    </source>
</evidence>
<feature type="region of interest" description="Disordered" evidence="1">
    <location>
        <begin position="1"/>
        <end position="40"/>
    </location>
</feature>